<accession>A0A439D8H7</accession>
<dbReference type="InterPro" id="IPR002347">
    <property type="entry name" value="SDR_fam"/>
</dbReference>
<dbReference type="SUPFAM" id="SSF51735">
    <property type="entry name" value="NAD(P)-binding Rossmann-fold domains"/>
    <property type="match status" value="1"/>
</dbReference>
<comment type="caution">
    <text evidence="4">The sequence shown here is derived from an EMBL/GenBank/DDBJ whole genome shotgun (WGS) entry which is preliminary data.</text>
</comment>
<dbReference type="InterPro" id="IPR051122">
    <property type="entry name" value="SDR_DHRS6-like"/>
</dbReference>
<keyword evidence="5" id="KW-1185">Reference proteome</keyword>
<dbReference type="PRINTS" id="PR00081">
    <property type="entry name" value="GDHRDH"/>
</dbReference>
<comment type="similarity">
    <text evidence="1">Belongs to the short-chain dehydrogenases/reductases (SDR) family.</text>
</comment>
<dbReference type="EMBL" id="RYZI01000104">
    <property type="protein sequence ID" value="RWA10712.1"/>
    <property type="molecule type" value="Genomic_DNA"/>
</dbReference>
<protein>
    <recommendedName>
        <fullName evidence="6">Ketoreductase (KR) domain-containing protein</fullName>
    </recommendedName>
</protein>
<dbReference type="STRING" id="363999.A0A439D8H7"/>
<keyword evidence="3" id="KW-0560">Oxidoreductase</keyword>
<evidence type="ECO:0000256" key="1">
    <source>
        <dbReference type="ARBA" id="ARBA00006484"/>
    </source>
</evidence>
<dbReference type="Pfam" id="PF23441">
    <property type="entry name" value="SDR"/>
    <property type="match status" value="1"/>
</dbReference>
<gene>
    <name evidence="4" type="ORF">EKO27_g4381</name>
</gene>
<dbReference type="InterPro" id="IPR057571">
    <property type="entry name" value="SDR_PhqE-like"/>
</dbReference>
<dbReference type="PANTHER" id="PTHR43477">
    <property type="entry name" value="DIHYDROANTICAPSIN 7-DEHYDROGENASE"/>
    <property type="match status" value="1"/>
</dbReference>
<evidence type="ECO:0008006" key="6">
    <source>
        <dbReference type="Google" id="ProtNLM"/>
    </source>
</evidence>
<name>A0A439D8H7_9PEZI</name>
<proteinExistence type="inferred from homology"/>
<dbReference type="Proteomes" id="UP000286045">
    <property type="component" value="Unassembled WGS sequence"/>
</dbReference>
<sequence>MFRSKLSGSRVLVIGGTSGMGFGVSKACVYEGSTVIIVSSKESRVASAISRLKEANPNAQVEGRVCNVGNADDLESNVAQLFDSIQGPLDHIVFTAGDELAIGPVSGLSVPTIIQGGTVRFIAPLIIAKYAAERLTKSRSSSYTIVGGERSKRPTPGWAIPASYIAGLNGMVRALAMDLKPIRVNLVHPGAVKTEMWETLPEDVRNQAWEDIARRYPTGIIGSPDDVAEAFIYLMKDANSTGSVVHTNGGSLLV</sequence>
<dbReference type="GO" id="GO:0016491">
    <property type="term" value="F:oxidoreductase activity"/>
    <property type="evidence" value="ECO:0007669"/>
    <property type="project" value="UniProtKB-KW"/>
</dbReference>
<dbReference type="InterPro" id="IPR036291">
    <property type="entry name" value="NAD(P)-bd_dom_sf"/>
</dbReference>
<evidence type="ECO:0000313" key="4">
    <source>
        <dbReference type="EMBL" id="RWA10712.1"/>
    </source>
</evidence>
<keyword evidence="2" id="KW-0521">NADP</keyword>
<reference evidence="4 5" key="1">
    <citation type="submission" date="2018-12" db="EMBL/GenBank/DDBJ databases">
        <title>Draft genome sequence of Xylaria grammica IHI A82.</title>
        <authorList>
            <person name="Buettner E."/>
            <person name="Kellner H."/>
        </authorList>
    </citation>
    <scope>NUCLEOTIDE SEQUENCE [LARGE SCALE GENOMIC DNA]</scope>
    <source>
        <strain evidence="4 5">IHI A82</strain>
    </source>
</reference>
<evidence type="ECO:0000256" key="3">
    <source>
        <dbReference type="ARBA" id="ARBA00023002"/>
    </source>
</evidence>
<dbReference type="Gene3D" id="3.40.50.720">
    <property type="entry name" value="NAD(P)-binding Rossmann-like Domain"/>
    <property type="match status" value="1"/>
</dbReference>
<organism evidence="4 5">
    <name type="scientific">Xylaria grammica</name>
    <dbReference type="NCBI Taxonomy" id="363999"/>
    <lineage>
        <taxon>Eukaryota</taxon>
        <taxon>Fungi</taxon>
        <taxon>Dikarya</taxon>
        <taxon>Ascomycota</taxon>
        <taxon>Pezizomycotina</taxon>
        <taxon>Sordariomycetes</taxon>
        <taxon>Xylariomycetidae</taxon>
        <taxon>Xylariales</taxon>
        <taxon>Xylariaceae</taxon>
        <taxon>Xylaria</taxon>
    </lineage>
</organism>
<evidence type="ECO:0000256" key="2">
    <source>
        <dbReference type="ARBA" id="ARBA00022857"/>
    </source>
</evidence>
<dbReference type="CDD" id="cd05233">
    <property type="entry name" value="SDR_c"/>
    <property type="match status" value="1"/>
</dbReference>
<dbReference type="AlphaFoldDB" id="A0A439D8H7"/>
<evidence type="ECO:0000313" key="5">
    <source>
        <dbReference type="Proteomes" id="UP000286045"/>
    </source>
</evidence>
<dbReference type="PANTHER" id="PTHR43477:SF1">
    <property type="entry name" value="DIHYDROANTICAPSIN 7-DEHYDROGENASE"/>
    <property type="match status" value="1"/>
</dbReference>